<gene>
    <name evidence="4" type="ORF">H4R26_001430</name>
</gene>
<evidence type="ECO:0000313" key="5">
    <source>
        <dbReference type="Proteomes" id="UP001150907"/>
    </source>
</evidence>
<feature type="region of interest" description="Disordered" evidence="2">
    <location>
        <begin position="153"/>
        <end position="176"/>
    </location>
</feature>
<dbReference type="PANTHER" id="PTHR24276:SF98">
    <property type="entry name" value="FI18310P1-RELATED"/>
    <property type="match status" value="1"/>
</dbReference>
<keyword evidence="5" id="KW-1185">Reference proteome</keyword>
<dbReference type="GO" id="GO:0004252">
    <property type="term" value="F:serine-type endopeptidase activity"/>
    <property type="evidence" value="ECO:0007669"/>
    <property type="project" value="InterPro"/>
</dbReference>
<sequence>MLPELEFNDNTKSIPIYSGPIDAGQNLLAMGWGLSDANATMLNLLRGAVVTTGDVAGCQQYNSEFDSSNGPQICTLGNLTPGDSTCSGDSGSSVVASRDGGVMLAGFDSIGIFAQGSGCGDPNTAHFYIHAAYFLDFITSITGISSDTLTQSATIEPSAGPTSSPASFERPPIRGIGTIGLPVERPRIF</sequence>
<dbReference type="Pfam" id="PF00089">
    <property type="entry name" value="Trypsin"/>
    <property type="match status" value="1"/>
</dbReference>
<proteinExistence type="predicted"/>
<dbReference type="InterPro" id="IPR009003">
    <property type="entry name" value="Peptidase_S1_PA"/>
</dbReference>
<evidence type="ECO:0000256" key="1">
    <source>
        <dbReference type="ARBA" id="ARBA00023157"/>
    </source>
</evidence>
<dbReference type="OrthoDB" id="6380398at2759"/>
<dbReference type="Proteomes" id="UP001150907">
    <property type="component" value="Unassembled WGS sequence"/>
</dbReference>
<dbReference type="PROSITE" id="PS50240">
    <property type="entry name" value="TRYPSIN_DOM"/>
    <property type="match status" value="1"/>
</dbReference>
<evidence type="ECO:0000313" key="4">
    <source>
        <dbReference type="EMBL" id="KAJ2006347.1"/>
    </source>
</evidence>
<keyword evidence="1" id="KW-1015">Disulfide bond</keyword>
<dbReference type="InterPro" id="IPR050430">
    <property type="entry name" value="Peptidase_S1"/>
</dbReference>
<dbReference type="EMBL" id="JANBQF010000064">
    <property type="protein sequence ID" value="KAJ2006347.1"/>
    <property type="molecule type" value="Genomic_DNA"/>
</dbReference>
<dbReference type="InterPro" id="IPR033116">
    <property type="entry name" value="TRYPSIN_SER"/>
</dbReference>
<evidence type="ECO:0000256" key="2">
    <source>
        <dbReference type="SAM" id="MobiDB-lite"/>
    </source>
</evidence>
<reference evidence="4" key="1">
    <citation type="submission" date="2022-07" db="EMBL/GenBank/DDBJ databases">
        <title>Phylogenomic reconstructions and comparative analyses of Kickxellomycotina fungi.</title>
        <authorList>
            <person name="Reynolds N.K."/>
            <person name="Stajich J.E."/>
            <person name="Barry K."/>
            <person name="Grigoriev I.V."/>
            <person name="Crous P."/>
            <person name="Smith M.E."/>
        </authorList>
    </citation>
    <scope>NUCLEOTIDE SEQUENCE</scope>
    <source>
        <strain evidence="4">IMI 214461</strain>
    </source>
</reference>
<protein>
    <recommendedName>
        <fullName evidence="3">Peptidase S1 domain-containing protein</fullName>
    </recommendedName>
</protein>
<dbReference type="AlphaFoldDB" id="A0A9W8BKT2"/>
<name>A0A9W8BKT2_9FUNG</name>
<evidence type="ECO:0000259" key="3">
    <source>
        <dbReference type="PROSITE" id="PS50240"/>
    </source>
</evidence>
<dbReference type="GO" id="GO:0006508">
    <property type="term" value="P:proteolysis"/>
    <property type="evidence" value="ECO:0007669"/>
    <property type="project" value="InterPro"/>
</dbReference>
<feature type="compositionally biased region" description="Polar residues" evidence="2">
    <location>
        <begin position="153"/>
        <end position="166"/>
    </location>
</feature>
<dbReference type="Gene3D" id="2.40.10.10">
    <property type="entry name" value="Trypsin-like serine proteases"/>
    <property type="match status" value="1"/>
</dbReference>
<dbReference type="InterPro" id="IPR043504">
    <property type="entry name" value="Peptidase_S1_PA_chymotrypsin"/>
</dbReference>
<comment type="caution">
    <text evidence="4">The sequence shown here is derived from an EMBL/GenBank/DDBJ whole genome shotgun (WGS) entry which is preliminary data.</text>
</comment>
<dbReference type="PROSITE" id="PS00135">
    <property type="entry name" value="TRYPSIN_SER"/>
    <property type="match status" value="1"/>
</dbReference>
<organism evidence="4 5">
    <name type="scientific">Coemansia thaxteri</name>
    <dbReference type="NCBI Taxonomy" id="2663907"/>
    <lineage>
        <taxon>Eukaryota</taxon>
        <taxon>Fungi</taxon>
        <taxon>Fungi incertae sedis</taxon>
        <taxon>Zoopagomycota</taxon>
        <taxon>Kickxellomycotina</taxon>
        <taxon>Kickxellomycetes</taxon>
        <taxon>Kickxellales</taxon>
        <taxon>Kickxellaceae</taxon>
        <taxon>Coemansia</taxon>
    </lineage>
</organism>
<dbReference type="SUPFAM" id="SSF50494">
    <property type="entry name" value="Trypsin-like serine proteases"/>
    <property type="match status" value="1"/>
</dbReference>
<dbReference type="PANTHER" id="PTHR24276">
    <property type="entry name" value="POLYSERASE-RELATED"/>
    <property type="match status" value="1"/>
</dbReference>
<dbReference type="InterPro" id="IPR001254">
    <property type="entry name" value="Trypsin_dom"/>
</dbReference>
<accession>A0A9W8BKT2</accession>
<feature type="domain" description="Peptidase S1" evidence="3">
    <location>
        <begin position="1"/>
        <end position="143"/>
    </location>
</feature>